<evidence type="ECO:0000259" key="9">
    <source>
        <dbReference type="PROSITE" id="PS51161"/>
    </source>
</evidence>
<feature type="domain" description="ATP-cone" evidence="9">
    <location>
        <begin position="49"/>
        <end position="139"/>
    </location>
</feature>
<keyword evidence="3 7" id="KW-0067">ATP-binding</keyword>
<dbReference type="PROSITE" id="PS51161">
    <property type="entry name" value="ATP_CONE"/>
    <property type="match status" value="1"/>
</dbReference>
<evidence type="ECO:0000313" key="10">
    <source>
        <dbReference type="EMBL" id="GAK61039.1"/>
    </source>
</evidence>
<dbReference type="InterPro" id="IPR055173">
    <property type="entry name" value="NrdR-like_N"/>
</dbReference>
<dbReference type="Pfam" id="PF22811">
    <property type="entry name" value="Zn_ribbon_NrdR"/>
    <property type="match status" value="1"/>
</dbReference>
<dbReference type="Proteomes" id="UP000030661">
    <property type="component" value="Unassembled WGS sequence"/>
</dbReference>
<keyword evidence="2 7" id="KW-0547">Nucleotide-binding</keyword>
<keyword evidence="1 7" id="KW-0678">Repressor</keyword>
<dbReference type="GO" id="GO:0005524">
    <property type="term" value="F:ATP binding"/>
    <property type="evidence" value="ECO:0007669"/>
    <property type="project" value="UniProtKB-UniRule"/>
</dbReference>
<keyword evidence="7" id="KW-0862">Zinc</keyword>
<dbReference type="GO" id="GO:0008270">
    <property type="term" value="F:zinc ion binding"/>
    <property type="evidence" value="ECO:0007669"/>
    <property type="project" value="UniProtKB-UniRule"/>
</dbReference>
<keyword evidence="6 7" id="KW-0804">Transcription</keyword>
<keyword evidence="11" id="KW-1185">Reference proteome</keyword>
<evidence type="ECO:0000256" key="5">
    <source>
        <dbReference type="ARBA" id="ARBA00023125"/>
    </source>
</evidence>
<keyword evidence="7" id="KW-0863">Zinc-finger</keyword>
<protein>
    <recommendedName>
        <fullName evidence="7">Transcriptional repressor NrdR</fullName>
    </recommendedName>
</protein>
<evidence type="ECO:0000256" key="7">
    <source>
        <dbReference type="HAMAP-Rule" id="MF_00440"/>
    </source>
</evidence>
<dbReference type="HAMAP" id="MF_00440">
    <property type="entry name" value="NrdR"/>
    <property type="match status" value="1"/>
</dbReference>
<dbReference type="AlphaFoldDB" id="A0A081C8Y4"/>
<dbReference type="Pfam" id="PF03477">
    <property type="entry name" value="ATP-cone"/>
    <property type="match status" value="1"/>
</dbReference>
<proteinExistence type="inferred from homology"/>
<gene>
    <name evidence="7" type="primary">nrdR</name>
    <name evidence="10" type="ORF">U27_00937</name>
</gene>
<keyword evidence="4 7" id="KW-0805">Transcription regulation</keyword>
<dbReference type="InterPro" id="IPR003796">
    <property type="entry name" value="RNR_NrdR-like"/>
</dbReference>
<feature type="compositionally biased region" description="Basic and acidic residues" evidence="8">
    <location>
        <begin position="165"/>
        <end position="174"/>
    </location>
</feature>
<feature type="zinc finger region" evidence="7">
    <location>
        <begin position="3"/>
        <end position="34"/>
    </location>
</feature>
<evidence type="ECO:0000313" key="11">
    <source>
        <dbReference type="Proteomes" id="UP000030661"/>
    </source>
</evidence>
<dbReference type="STRING" id="1499967.U27_00937"/>
<keyword evidence="7" id="KW-0479">Metal-binding</keyword>
<evidence type="ECO:0000256" key="2">
    <source>
        <dbReference type="ARBA" id="ARBA00022741"/>
    </source>
</evidence>
<evidence type="ECO:0000256" key="4">
    <source>
        <dbReference type="ARBA" id="ARBA00023015"/>
    </source>
</evidence>
<comment type="similarity">
    <text evidence="7">Belongs to the NrdR family.</text>
</comment>
<dbReference type="eggNOG" id="COG1327">
    <property type="taxonomic scope" value="Bacteria"/>
</dbReference>
<name>A0A081C8Y4_VECG1</name>
<accession>A0A081C8Y4</accession>
<evidence type="ECO:0000256" key="1">
    <source>
        <dbReference type="ARBA" id="ARBA00022491"/>
    </source>
</evidence>
<dbReference type="EMBL" id="DF820476">
    <property type="protein sequence ID" value="GAK61039.1"/>
    <property type="molecule type" value="Genomic_DNA"/>
</dbReference>
<dbReference type="GO" id="GO:0045892">
    <property type="term" value="P:negative regulation of DNA-templated transcription"/>
    <property type="evidence" value="ECO:0007669"/>
    <property type="project" value="UniProtKB-UniRule"/>
</dbReference>
<dbReference type="PANTHER" id="PTHR30455:SF2">
    <property type="entry name" value="TRANSCRIPTIONAL REPRESSOR NRDR"/>
    <property type="match status" value="1"/>
</dbReference>
<dbReference type="GO" id="GO:0003677">
    <property type="term" value="F:DNA binding"/>
    <property type="evidence" value="ECO:0007669"/>
    <property type="project" value="UniProtKB-KW"/>
</dbReference>
<evidence type="ECO:0000256" key="8">
    <source>
        <dbReference type="SAM" id="MobiDB-lite"/>
    </source>
</evidence>
<evidence type="ECO:0000256" key="6">
    <source>
        <dbReference type="ARBA" id="ARBA00023163"/>
    </source>
</evidence>
<dbReference type="PANTHER" id="PTHR30455">
    <property type="entry name" value="TRANSCRIPTIONAL REPRESSOR NRDR"/>
    <property type="match status" value="1"/>
</dbReference>
<keyword evidence="5 7" id="KW-0238">DNA-binding</keyword>
<dbReference type="InterPro" id="IPR005144">
    <property type="entry name" value="ATP-cone_dom"/>
</dbReference>
<comment type="cofactor">
    <cofactor evidence="7">
        <name>Zn(2+)</name>
        <dbReference type="ChEBI" id="CHEBI:29105"/>
    </cofactor>
    <text evidence="7">Binds 1 zinc ion.</text>
</comment>
<reference evidence="10" key="1">
    <citation type="journal article" date="2015" name="PeerJ">
        <title>First genomic representation of candidate bacterial phylum KSB3 points to enhanced environmental sensing as a trigger of wastewater bulking.</title>
        <authorList>
            <person name="Sekiguchi Y."/>
            <person name="Ohashi A."/>
            <person name="Parks D.H."/>
            <person name="Yamauchi T."/>
            <person name="Tyson G.W."/>
            <person name="Hugenholtz P."/>
        </authorList>
    </citation>
    <scope>NUCLEOTIDE SEQUENCE [LARGE SCALE GENOMIC DNA]</scope>
</reference>
<comment type="function">
    <text evidence="7">Negatively regulates transcription of bacterial ribonucleotide reductase nrd genes and operons by binding to NrdR-boxes.</text>
</comment>
<organism evidence="10">
    <name type="scientific">Vecturithrix granuli</name>
    <dbReference type="NCBI Taxonomy" id="1499967"/>
    <lineage>
        <taxon>Bacteria</taxon>
        <taxon>Candidatus Moduliflexota</taxon>
        <taxon>Candidatus Vecturitrichia</taxon>
        <taxon>Candidatus Vecturitrichales</taxon>
        <taxon>Candidatus Vecturitrichaceae</taxon>
        <taxon>Candidatus Vecturithrix</taxon>
    </lineage>
</organism>
<evidence type="ECO:0000256" key="3">
    <source>
        <dbReference type="ARBA" id="ARBA00022840"/>
    </source>
</evidence>
<dbReference type="HOGENOM" id="CLU_108412_0_0_0"/>
<feature type="region of interest" description="Disordered" evidence="8">
    <location>
        <begin position="148"/>
        <end position="183"/>
    </location>
</feature>
<sequence length="183" mass="21324">MRCPICGKDSDKVVDSRSAQGGSIVRRRRKCLQCGNKFTTYEEIEHAPLYVIKKDNRRELFQREKLLDGIITACKKRPVSMDAIEQLVHAIEMSIQSEFQTEIPSWKIGEVVMEGLKQLDDVAYVRFASVYRQFKDAEEFIEELRKLKSEQENKRTTKQGQYLRKTKESQEKDTLPLFSSPDN</sequence>
<dbReference type="NCBIfam" id="TIGR00244">
    <property type="entry name" value="transcriptional regulator NrdR"/>
    <property type="match status" value="1"/>
</dbReference>